<evidence type="ECO:0000256" key="1">
    <source>
        <dbReference type="SAM" id="Phobius"/>
    </source>
</evidence>
<evidence type="ECO:0000313" key="3">
    <source>
        <dbReference type="Proteomes" id="UP000825483"/>
    </source>
</evidence>
<keyword evidence="1" id="KW-1133">Transmembrane helix</keyword>
<proteinExistence type="predicted"/>
<sequence length="109" mass="12488">MYDMSKTQKFGTMRPLKIIIAVALLLCLFPLPYGYYELVRLGGMVCFAVLAYRSYQQKQEEWTVAYAALALLFQPFFKIVLGRGVWNVVDVAVAGLLLWTVWKEKGKTE</sequence>
<evidence type="ECO:0000313" key="2">
    <source>
        <dbReference type="EMBL" id="GJG57943.1"/>
    </source>
</evidence>
<protein>
    <submittedName>
        <fullName evidence="2">Uncharacterized protein</fullName>
    </submittedName>
</protein>
<gene>
    <name evidence="2" type="ORF">PRLR5076_07940</name>
</gene>
<keyword evidence="1" id="KW-0812">Transmembrane</keyword>
<dbReference type="AlphaFoldDB" id="A0A9R1C8D7"/>
<name>A0A9R1C8D7_9BACT</name>
<dbReference type="Pfam" id="PF20619">
    <property type="entry name" value="DUF6804"/>
    <property type="match status" value="1"/>
</dbReference>
<dbReference type="EMBL" id="BPUB01000001">
    <property type="protein sequence ID" value="GJG57943.1"/>
    <property type="molecule type" value="Genomic_DNA"/>
</dbReference>
<organism evidence="2 3">
    <name type="scientific">Prevotella lacticifex</name>
    <dbReference type="NCBI Taxonomy" id="2854755"/>
    <lineage>
        <taxon>Bacteria</taxon>
        <taxon>Pseudomonadati</taxon>
        <taxon>Bacteroidota</taxon>
        <taxon>Bacteroidia</taxon>
        <taxon>Bacteroidales</taxon>
        <taxon>Prevotellaceae</taxon>
        <taxon>Prevotella</taxon>
    </lineage>
</organism>
<feature type="transmembrane region" description="Helical" evidence="1">
    <location>
        <begin position="12"/>
        <end position="32"/>
    </location>
</feature>
<keyword evidence="3" id="KW-1185">Reference proteome</keyword>
<reference evidence="2" key="1">
    <citation type="journal article" date="2022" name="Int. J. Syst. Evol. Microbiol.">
        <title>Prevotella lacticifex sp. nov., isolated from the rumen of cows.</title>
        <authorList>
            <person name="Shinkai T."/>
            <person name="Ikeyama N."/>
            <person name="Kumagai M."/>
            <person name="Ohmori H."/>
            <person name="Sakamoto M."/>
            <person name="Ohkuma M."/>
            <person name="Mitsumori M."/>
        </authorList>
    </citation>
    <scope>NUCLEOTIDE SEQUENCE</scope>
    <source>
        <strain evidence="2">R5076</strain>
    </source>
</reference>
<accession>A0A9R1C8D7</accession>
<comment type="caution">
    <text evidence="2">The sequence shown here is derived from an EMBL/GenBank/DDBJ whole genome shotgun (WGS) entry which is preliminary data.</text>
</comment>
<dbReference type="Proteomes" id="UP000825483">
    <property type="component" value="Unassembled WGS sequence"/>
</dbReference>
<dbReference type="InterPro" id="IPR046548">
    <property type="entry name" value="DUF6804"/>
</dbReference>
<keyword evidence="1" id="KW-0472">Membrane</keyword>
<feature type="transmembrane region" description="Helical" evidence="1">
    <location>
        <begin position="85"/>
        <end position="102"/>
    </location>
</feature>